<dbReference type="EMBL" id="AMQM01002260">
    <property type="status" value="NOT_ANNOTATED_CDS"/>
    <property type="molecule type" value="Genomic_DNA"/>
</dbReference>
<evidence type="ECO:0000313" key="4">
    <source>
        <dbReference type="Proteomes" id="UP000015101"/>
    </source>
</evidence>
<dbReference type="HOGENOM" id="CLU_1779478_0_0_1"/>
<evidence type="ECO:0000313" key="3">
    <source>
        <dbReference type="EnsemblMetazoa" id="HelroP166121"/>
    </source>
</evidence>
<proteinExistence type="predicted"/>
<name>T1EXT3_HELRO</name>
<dbReference type="RefSeq" id="XP_009031392.1">
    <property type="nucleotide sequence ID" value="XM_009033144.1"/>
</dbReference>
<dbReference type="InParanoid" id="T1EXT3"/>
<dbReference type="CTD" id="20201383"/>
<dbReference type="EMBL" id="KB097753">
    <property type="protein sequence ID" value="ESN90455.1"/>
    <property type="molecule type" value="Genomic_DNA"/>
</dbReference>
<feature type="compositionally biased region" description="Basic residues" evidence="1">
    <location>
        <begin position="54"/>
        <end position="66"/>
    </location>
</feature>
<feature type="region of interest" description="Disordered" evidence="1">
    <location>
        <begin position="40"/>
        <end position="70"/>
    </location>
</feature>
<keyword evidence="4" id="KW-1185">Reference proteome</keyword>
<dbReference type="KEGG" id="hro:HELRODRAFT_166121"/>
<feature type="compositionally biased region" description="Low complexity" evidence="1">
    <location>
        <begin position="40"/>
        <end position="53"/>
    </location>
</feature>
<sequence length="146" mass="17621">MKEWKKEKLEERKREKKRGDVEIHDNEKFIEDYFNNNIKNLNADDNNNNIPGNKNRKKNKKTHKTSNKIQNKKVYNDKNSQNIENNKKENLIFVELESSSTWRETNDKVQVDHFFEYTGHGRILILHVVGLCLPKFFSYQYLKSFR</sequence>
<dbReference type="EnsemblMetazoa" id="HelroT166121">
    <property type="protein sequence ID" value="HelroP166121"/>
    <property type="gene ID" value="HelroG166121"/>
</dbReference>
<organism evidence="3 4">
    <name type="scientific">Helobdella robusta</name>
    <name type="common">Californian leech</name>
    <dbReference type="NCBI Taxonomy" id="6412"/>
    <lineage>
        <taxon>Eukaryota</taxon>
        <taxon>Metazoa</taxon>
        <taxon>Spiralia</taxon>
        <taxon>Lophotrochozoa</taxon>
        <taxon>Annelida</taxon>
        <taxon>Clitellata</taxon>
        <taxon>Hirudinea</taxon>
        <taxon>Rhynchobdellida</taxon>
        <taxon>Glossiphoniidae</taxon>
        <taxon>Helobdella</taxon>
    </lineage>
</organism>
<protein>
    <submittedName>
        <fullName evidence="2 3">Uncharacterized protein</fullName>
    </submittedName>
</protein>
<evidence type="ECO:0000256" key="1">
    <source>
        <dbReference type="SAM" id="MobiDB-lite"/>
    </source>
</evidence>
<reference evidence="4" key="1">
    <citation type="submission" date="2012-12" db="EMBL/GenBank/DDBJ databases">
        <authorList>
            <person name="Hellsten U."/>
            <person name="Grimwood J."/>
            <person name="Chapman J.A."/>
            <person name="Shapiro H."/>
            <person name="Aerts A."/>
            <person name="Otillar R.P."/>
            <person name="Terry A.Y."/>
            <person name="Boore J.L."/>
            <person name="Simakov O."/>
            <person name="Marletaz F."/>
            <person name="Cho S.-J."/>
            <person name="Edsinger-Gonzales E."/>
            <person name="Havlak P."/>
            <person name="Kuo D.-H."/>
            <person name="Larsson T."/>
            <person name="Lv J."/>
            <person name="Arendt D."/>
            <person name="Savage R."/>
            <person name="Osoegawa K."/>
            <person name="de Jong P."/>
            <person name="Lindberg D.R."/>
            <person name="Seaver E.C."/>
            <person name="Weisblat D.A."/>
            <person name="Putnam N.H."/>
            <person name="Grigoriev I.V."/>
            <person name="Rokhsar D.S."/>
        </authorList>
    </citation>
    <scope>NUCLEOTIDE SEQUENCE</scope>
</reference>
<dbReference type="GeneID" id="20201383"/>
<feature type="region of interest" description="Disordered" evidence="1">
    <location>
        <begin position="1"/>
        <end position="22"/>
    </location>
</feature>
<dbReference type="Proteomes" id="UP000015101">
    <property type="component" value="Unassembled WGS sequence"/>
</dbReference>
<dbReference type="AlphaFoldDB" id="T1EXT3"/>
<reference evidence="3" key="3">
    <citation type="submission" date="2015-06" db="UniProtKB">
        <authorList>
            <consortium name="EnsemblMetazoa"/>
        </authorList>
    </citation>
    <scope>IDENTIFICATION</scope>
</reference>
<evidence type="ECO:0000313" key="2">
    <source>
        <dbReference type="EMBL" id="ESN90455.1"/>
    </source>
</evidence>
<accession>T1EXT3</accession>
<reference evidence="2 4" key="2">
    <citation type="journal article" date="2013" name="Nature">
        <title>Insights into bilaterian evolution from three spiralian genomes.</title>
        <authorList>
            <person name="Simakov O."/>
            <person name="Marletaz F."/>
            <person name="Cho S.J."/>
            <person name="Edsinger-Gonzales E."/>
            <person name="Havlak P."/>
            <person name="Hellsten U."/>
            <person name="Kuo D.H."/>
            <person name="Larsson T."/>
            <person name="Lv J."/>
            <person name="Arendt D."/>
            <person name="Savage R."/>
            <person name="Osoegawa K."/>
            <person name="de Jong P."/>
            <person name="Grimwood J."/>
            <person name="Chapman J.A."/>
            <person name="Shapiro H."/>
            <person name="Aerts A."/>
            <person name="Otillar R.P."/>
            <person name="Terry A.Y."/>
            <person name="Boore J.L."/>
            <person name="Grigoriev I.V."/>
            <person name="Lindberg D.R."/>
            <person name="Seaver E.C."/>
            <person name="Weisblat D.A."/>
            <person name="Putnam N.H."/>
            <person name="Rokhsar D.S."/>
        </authorList>
    </citation>
    <scope>NUCLEOTIDE SEQUENCE</scope>
</reference>
<gene>
    <name evidence="3" type="primary">20201383</name>
    <name evidence="2" type="ORF">HELRODRAFT_166121</name>
</gene>